<keyword evidence="8" id="KW-1185">Reference proteome</keyword>
<feature type="compositionally biased region" description="Basic and acidic residues" evidence="5">
    <location>
        <begin position="1"/>
        <end position="11"/>
    </location>
</feature>
<feature type="region of interest" description="Disordered" evidence="5">
    <location>
        <begin position="1"/>
        <end position="67"/>
    </location>
</feature>
<dbReference type="InterPro" id="IPR014015">
    <property type="entry name" value="Helicase_SF3_DNA-vir"/>
</dbReference>
<gene>
    <name evidence="7" type="ORF">AB2Z07_11880</name>
</gene>
<name>A0ABV4JX35_9BACT</name>
<dbReference type="EMBL" id="JBFSOO010000008">
    <property type="protein sequence ID" value="MEZ6854219.1"/>
    <property type="molecule type" value="Genomic_DNA"/>
</dbReference>
<dbReference type="PROSITE" id="PS51206">
    <property type="entry name" value="SF3_HELICASE_1"/>
    <property type="match status" value="1"/>
</dbReference>
<evidence type="ECO:0000313" key="7">
    <source>
        <dbReference type="EMBL" id="MEZ6854219.1"/>
    </source>
</evidence>
<dbReference type="Pfam" id="PF08706">
    <property type="entry name" value="D5_N"/>
    <property type="match status" value="1"/>
</dbReference>
<keyword evidence="3" id="KW-0067">ATP-binding</keyword>
<evidence type="ECO:0000259" key="6">
    <source>
        <dbReference type="PROSITE" id="PS51206"/>
    </source>
</evidence>
<dbReference type="PANTHER" id="PTHR35372:SF2">
    <property type="entry name" value="SF3 HELICASE DOMAIN-CONTAINING PROTEIN"/>
    <property type="match status" value="1"/>
</dbReference>
<organism evidence="7 8">
    <name type="scientific">Halodesulfovibrio aestuarii</name>
    <dbReference type="NCBI Taxonomy" id="126333"/>
    <lineage>
        <taxon>Bacteria</taxon>
        <taxon>Pseudomonadati</taxon>
        <taxon>Thermodesulfobacteriota</taxon>
        <taxon>Desulfovibrionia</taxon>
        <taxon>Desulfovibrionales</taxon>
        <taxon>Desulfovibrionaceae</taxon>
        <taxon>Halodesulfovibrio</taxon>
    </lineage>
</organism>
<evidence type="ECO:0000256" key="5">
    <source>
        <dbReference type="SAM" id="MobiDB-lite"/>
    </source>
</evidence>
<dbReference type="NCBIfam" id="TIGR01613">
    <property type="entry name" value="primase_Cterm"/>
    <property type="match status" value="1"/>
</dbReference>
<evidence type="ECO:0000256" key="4">
    <source>
        <dbReference type="SAM" id="Coils"/>
    </source>
</evidence>
<proteinExistence type="predicted"/>
<evidence type="ECO:0000313" key="8">
    <source>
        <dbReference type="Proteomes" id="UP001568358"/>
    </source>
</evidence>
<feature type="domain" description="SF3 helicase" evidence="6">
    <location>
        <begin position="301"/>
        <end position="465"/>
    </location>
</feature>
<feature type="compositionally biased region" description="Polar residues" evidence="5">
    <location>
        <begin position="13"/>
        <end position="25"/>
    </location>
</feature>
<evidence type="ECO:0000256" key="1">
    <source>
        <dbReference type="ARBA" id="ARBA00022741"/>
    </source>
</evidence>
<evidence type="ECO:0000256" key="2">
    <source>
        <dbReference type="ARBA" id="ARBA00022801"/>
    </source>
</evidence>
<dbReference type="Proteomes" id="UP001568358">
    <property type="component" value="Unassembled WGS sequence"/>
</dbReference>
<dbReference type="InterPro" id="IPR014818">
    <property type="entry name" value="Phage/plasmid_primase_P4_C"/>
</dbReference>
<dbReference type="InterPro" id="IPR027417">
    <property type="entry name" value="P-loop_NTPase"/>
</dbReference>
<dbReference type="SMART" id="SM00885">
    <property type="entry name" value="D5_N"/>
    <property type="match status" value="1"/>
</dbReference>
<keyword evidence="2" id="KW-0378">Hydrolase</keyword>
<comment type="caution">
    <text evidence="7">The sequence shown here is derived from an EMBL/GenBank/DDBJ whole genome shotgun (WGS) entry which is preliminary data.</text>
</comment>
<dbReference type="PANTHER" id="PTHR35372">
    <property type="entry name" value="ATP BINDING PROTEIN-RELATED"/>
    <property type="match status" value="1"/>
</dbReference>
<dbReference type="RefSeq" id="WP_371150761.1">
    <property type="nucleotide sequence ID" value="NZ_JBFSOO010000008.1"/>
</dbReference>
<feature type="coiled-coil region" evidence="4">
    <location>
        <begin position="166"/>
        <end position="197"/>
    </location>
</feature>
<feature type="compositionally biased region" description="Polar residues" evidence="5">
    <location>
        <begin position="40"/>
        <end position="65"/>
    </location>
</feature>
<evidence type="ECO:0000256" key="3">
    <source>
        <dbReference type="ARBA" id="ARBA00022840"/>
    </source>
</evidence>
<dbReference type="Gene3D" id="3.40.50.300">
    <property type="entry name" value="P-loop containing nucleotide triphosphate hydrolases"/>
    <property type="match status" value="1"/>
</dbReference>
<keyword evidence="4" id="KW-0175">Coiled coil</keyword>
<keyword evidence="1" id="KW-0547">Nucleotide-binding</keyword>
<dbReference type="InterPro" id="IPR051620">
    <property type="entry name" value="ORF904-like_C"/>
</dbReference>
<protein>
    <submittedName>
        <fullName evidence="7">Phage/plasmid primase, P4 family</fullName>
    </submittedName>
</protein>
<reference evidence="7 8" key="1">
    <citation type="submission" date="2024-07" db="EMBL/GenBank/DDBJ databases">
        <title>Active virus-host system and metabolic interactions in a Lokiarchaeon culture.</title>
        <authorList>
            <person name="Ponce Toledo R.I."/>
            <person name="Rodrigues Oliveira T."/>
            <person name="Schleper C."/>
        </authorList>
    </citation>
    <scope>NUCLEOTIDE SEQUENCE [LARGE SCALE GENOMIC DNA]</scope>
    <source>
        <strain evidence="7 8">B35</strain>
    </source>
</reference>
<sequence>MSDNNKNHDAIENTDNATTCSSDVTNICAGGNDEAAPQIDTESSADCSGSTTDSNQVATRAGTVTSEDSAAIQDAAEAEALEAMRQQVAARVDEEKAAAPEEEEVENALPNDFVLRCARSGDLGDGMLFSEIHRDRYVFNHQANSWMEWVGHHWRLDYTEQAKVVVEDVADAYMAARDELRREKKKAEEDGDDNKAKYLEKSMAVLKNKTAKLHDEKGRTACLKFARANRNPVAIQGDQIDRKPMLLPCENGVLDLRSGEFMRGAPGDYLVKSSSIKWTGIDTPCPAWEQALLEMMDDDQDMVEFLQRLLGYSATGSVEEQKFAVFSGKGRNGKGVIVEILTAVMGELAGAIQSEMLLDQAGTRNSNAPSPDIMDLRGLRMGFASETDEGRKFSAARVKWFTGDDHLVGRYPHDKRNVRFPPNHQLFLLTNNKPHAPAEDFAFWQRMLLIDFTQRFVEKPSAPNERKRDNRLKEKLKGELSGILAWIVRGALLWQKEGLNPPARVLETTSEYRKAEDLMEEFLSDCTIRDGVNGDAYILSRDIHALFEWWWGENVSRKAAPKQKKFGAMMREKGFPSEKISREGNRKGYKGIQLNAAMVAESKNGKLM</sequence>
<accession>A0ABV4JX35</accession>
<dbReference type="InterPro" id="IPR006500">
    <property type="entry name" value="Helicase_put_C_phage/plasmid"/>
</dbReference>